<dbReference type="InParanoid" id="A0A3Q7FCM9"/>
<proteinExistence type="predicted"/>
<feature type="transmembrane region" description="Helical" evidence="1">
    <location>
        <begin position="140"/>
        <end position="157"/>
    </location>
</feature>
<dbReference type="Gene3D" id="3.40.50.300">
    <property type="entry name" value="P-loop containing nucleotide triphosphate hydrolases"/>
    <property type="match status" value="1"/>
</dbReference>
<dbReference type="PANTHER" id="PTHR48102:SF4">
    <property type="entry name" value="CLP PROTEASE REGULATORY SUBUNIT CLPX2, MITOCHONDRIAL"/>
    <property type="match status" value="1"/>
</dbReference>
<dbReference type="STRING" id="4081.A0A3Q7FCM9"/>
<evidence type="ECO:0000256" key="1">
    <source>
        <dbReference type="SAM" id="Phobius"/>
    </source>
</evidence>
<dbReference type="InterPro" id="IPR027417">
    <property type="entry name" value="P-loop_NTPase"/>
</dbReference>
<evidence type="ECO:0000313" key="2">
    <source>
        <dbReference type="EnsemblPlants" id="Solyc01g107690.3.1"/>
    </source>
</evidence>
<dbReference type="Proteomes" id="UP000004994">
    <property type="component" value="Chromosome 1"/>
</dbReference>
<dbReference type="Gramene" id="Solyc01g107690.3.1">
    <property type="protein sequence ID" value="Solyc01g107690.3.1"/>
    <property type="gene ID" value="Solyc01g107690.3"/>
</dbReference>
<reference evidence="2" key="1">
    <citation type="journal article" date="2012" name="Nature">
        <title>The tomato genome sequence provides insights into fleshy fruit evolution.</title>
        <authorList>
            <consortium name="Tomato Genome Consortium"/>
        </authorList>
    </citation>
    <scope>NUCLEOTIDE SEQUENCE [LARGE SCALE GENOMIC DNA]</scope>
    <source>
        <strain evidence="2">cv. Heinz 1706</strain>
    </source>
</reference>
<dbReference type="PaxDb" id="4081-Solyc01g107680.2.1"/>
<dbReference type="EnsemblPlants" id="Solyc01g107690.3.1">
    <property type="protein sequence ID" value="Solyc01g107690.3.1"/>
    <property type="gene ID" value="Solyc01g107690.3"/>
</dbReference>
<dbReference type="InterPro" id="IPR050052">
    <property type="entry name" value="ATP-dep_Clp_protease_ClpX"/>
</dbReference>
<keyword evidence="1" id="KW-0472">Membrane</keyword>
<reference evidence="2" key="2">
    <citation type="submission" date="2019-01" db="UniProtKB">
        <authorList>
            <consortium name="EnsemblPlants"/>
        </authorList>
    </citation>
    <scope>IDENTIFICATION</scope>
    <source>
        <strain evidence="2">cv. Heinz 1706</strain>
    </source>
</reference>
<keyword evidence="1" id="KW-0812">Transmembrane</keyword>
<evidence type="ECO:0000313" key="3">
    <source>
        <dbReference type="Proteomes" id="UP000004994"/>
    </source>
</evidence>
<accession>A0A3Q7FCM9</accession>
<dbReference type="SUPFAM" id="SSF52540">
    <property type="entry name" value="P-loop containing nucleoside triphosphate hydrolases"/>
    <property type="match status" value="1"/>
</dbReference>
<keyword evidence="3" id="KW-1185">Reference proteome</keyword>
<organism evidence="2">
    <name type="scientific">Solanum lycopersicum</name>
    <name type="common">Tomato</name>
    <name type="synonym">Lycopersicon esculentum</name>
    <dbReference type="NCBI Taxonomy" id="4081"/>
    <lineage>
        <taxon>Eukaryota</taxon>
        <taxon>Viridiplantae</taxon>
        <taxon>Streptophyta</taxon>
        <taxon>Embryophyta</taxon>
        <taxon>Tracheophyta</taxon>
        <taxon>Spermatophyta</taxon>
        <taxon>Magnoliopsida</taxon>
        <taxon>eudicotyledons</taxon>
        <taxon>Gunneridae</taxon>
        <taxon>Pentapetalae</taxon>
        <taxon>asterids</taxon>
        <taxon>lamiids</taxon>
        <taxon>Solanales</taxon>
        <taxon>Solanaceae</taxon>
        <taxon>Solanoideae</taxon>
        <taxon>Solaneae</taxon>
        <taxon>Solanum</taxon>
        <taxon>Solanum subgen. Lycopersicon</taxon>
    </lineage>
</organism>
<name>A0A3Q7FCM9_SOLLC</name>
<sequence length="185" mass="21162">MAANFNVEAVRQWVVYIDEVDKITKKAESLNIGRDAFMEGFQQALLKMLEGTFLDFKCVLFLSIFLRSVISPAHLSLYLLPIVSVTDNRAWKHPCGDTIQQSSTKDVKLYELEIPCSVAHYCSLLMLPAHYTFPYTNLQIAKAIYFLFFFVLELLLVEKTSSERRQDSSTGFGVPVLSNMSWWSN</sequence>
<dbReference type="PANTHER" id="PTHR48102">
    <property type="entry name" value="ATP-DEPENDENT CLP PROTEASE ATP-BINDING SUBUNIT CLPX-LIKE, MITOCHONDRIAL-RELATED"/>
    <property type="match status" value="1"/>
</dbReference>
<keyword evidence="1" id="KW-1133">Transmembrane helix</keyword>
<dbReference type="AlphaFoldDB" id="A0A3Q7FCM9"/>
<protein>
    <submittedName>
        <fullName evidence="2">Uncharacterized protein</fullName>
    </submittedName>
</protein>